<evidence type="ECO:0000256" key="3">
    <source>
        <dbReference type="PROSITE-ProRule" id="PRU00221"/>
    </source>
</evidence>
<feature type="repeat" description="WD" evidence="3">
    <location>
        <begin position="704"/>
        <end position="745"/>
    </location>
</feature>
<sequence>MFALSSTIKRATRKRITAMVYNATRFELAVGSEAGEVNVFSYDPTITPEGSPGCLVKSVEPFSFAGQTSGAVTGILSLVDDTSHSAYIFCTLNGNIFLLNALPDATTDIMQRIDVHNVAYSLAYDYRSRKLLVGSKEVVYAYRKIKKPRLGSTELFENSPVQEIRIAPPLSNLQITNLVCLDGILFASSGNTIGRTSLLSAEPIILELNQHTHAVTDLVIDHVDSLVISCGHDAGLHVWTGEGRLSVSSHVPFGVSHVAYLFHTGLIMATDVRGSIHFLDPRVSRAVIRAVAFPEVHGRASIIHAPPAAPSDLFMVVGSTFINHYKYKLDRPCAVLRPLSIATKLLRVPIAGEFILSMATEGTIQRWERNLCKFDMHDSVWTKARGGIACACWVPQHQIIVLGLDNHCVQMVDFTWHTIDFIDNEAEMQARLNMRKSRSRQISGLTPQASLASLPAVSAGSPGRPPLDRAATFTSGFDQTRRVSPTRRPKSPLHMLNQIMRGADLIKSIGIAAATEGQAKPSVTKDEVFVVDPIIGSHPVQITAVTTLDGQAYTGDMHGTVMVWDIVNKERTDVWDGVVDECIASMASDPSGGFIAVASEDGRVTVTDADGRAILLLIGHEGPVCQVINDAHRQLWVTTGVDGNVIAWRRDGSISSRLRAVREPFEQGLCLTKMHSDMYLIGCSTGNIHAISWRGDELVFSQSFQGHTAPLTDLIFLPGTSEILSAAMDETMMLWTVTDQEAEHEAIVRSRLMDKASHALVSAAEEDDEIAELRRKYPSAFKEAQPGSDGTIRWFEPKQKAATLRSSRTDRSLKLPTMPMVQRFPRNRIWSREGTRAGTQSSLGFRREEKSLLPAGAGGPTRAGAQSSLGSRTDDLLSRRRGGLPTHRVGGTWRGRLD</sequence>
<proteinExistence type="predicted"/>
<dbReference type="InterPro" id="IPR036322">
    <property type="entry name" value="WD40_repeat_dom_sf"/>
</dbReference>
<dbReference type="Pfam" id="PF00400">
    <property type="entry name" value="WD40"/>
    <property type="match status" value="2"/>
</dbReference>
<evidence type="ECO:0000256" key="4">
    <source>
        <dbReference type="SAM" id="MobiDB-lite"/>
    </source>
</evidence>
<dbReference type="PANTHER" id="PTHR13720">
    <property type="entry name" value="WD-40 REPEAT PROTEIN"/>
    <property type="match status" value="1"/>
</dbReference>
<gene>
    <name evidence="5" type="ORF">J8273_5163</name>
</gene>
<dbReference type="InterPro" id="IPR001680">
    <property type="entry name" value="WD40_rpt"/>
</dbReference>
<organism evidence="5 6">
    <name type="scientific">Carpediemonas membranifera</name>
    <dbReference type="NCBI Taxonomy" id="201153"/>
    <lineage>
        <taxon>Eukaryota</taxon>
        <taxon>Metamonada</taxon>
        <taxon>Carpediemonas-like organisms</taxon>
        <taxon>Carpediemonas</taxon>
    </lineage>
</organism>
<dbReference type="SUPFAM" id="SSF50978">
    <property type="entry name" value="WD40 repeat-like"/>
    <property type="match status" value="2"/>
</dbReference>
<dbReference type="PROSITE" id="PS50082">
    <property type="entry name" value="WD_REPEATS_2"/>
    <property type="match status" value="2"/>
</dbReference>
<reference evidence="5" key="1">
    <citation type="submission" date="2021-05" db="EMBL/GenBank/DDBJ databases">
        <title>A free-living protist that lacks canonical eukaryotic 1 DNA replication and segregation systems.</title>
        <authorList>
            <person name="Salas-Leiva D.E."/>
            <person name="Tromer E.C."/>
            <person name="Curtis B.A."/>
            <person name="Jerlstrom-Hultqvist J."/>
            <person name="Kolisko M."/>
            <person name="Yi Z."/>
            <person name="Salas-Leiva J.S."/>
            <person name="Gallot-Lavallee L."/>
            <person name="Kops G.J.P.L."/>
            <person name="Archibald J.M."/>
            <person name="Simpson A.G.B."/>
            <person name="Roger A.J."/>
        </authorList>
    </citation>
    <scope>NUCLEOTIDE SEQUENCE</scope>
    <source>
        <strain evidence="5">BICM</strain>
    </source>
</reference>
<dbReference type="PROSITE" id="PS50294">
    <property type="entry name" value="WD_REPEATS_REGION"/>
    <property type="match status" value="1"/>
</dbReference>
<evidence type="ECO:0000313" key="5">
    <source>
        <dbReference type="EMBL" id="KAG9392182.1"/>
    </source>
</evidence>
<dbReference type="OrthoDB" id="427368at2759"/>
<accession>A0A8J6E2Q5</accession>
<name>A0A8J6E2Q5_9EUKA</name>
<dbReference type="SMART" id="SM00320">
    <property type="entry name" value="WD40"/>
    <property type="match status" value="7"/>
</dbReference>
<dbReference type="InterPro" id="IPR015943">
    <property type="entry name" value="WD40/YVTN_repeat-like_dom_sf"/>
</dbReference>
<protein>
    <submittedName>
        <fullName evidence="5">WD domain G-beta repeat</fullName>
    </submittedName>
</protein>
<evidence type="ECO:0000256" key="2">
    <source>
        <dbReference type="ARBA" id="ARBA00022737"/>
    </source>
</evidence>
<evidence type="ECO:0000256" key="1">
    <source>
        <dbReference type="ARBA" id="ARBA00022574"/>
    </source>
</evidence>
<evidence type="ECO:0000313" key="6">
    <source>
        <dbReference type="Proteomes" id="UP000717585"/>
    </source>
</evidence>
<keyword evidence="6" id="KW-1185">Reference proteome</keyword>
<dbReference type="InterPro" id="IPR050630">
    <property type="entry name" value="WD_repeat_EMAP"/>
</dbReference>
<keyword evidence="2" id="KW-0677">Repeat</keyword>
<dbReference type="Gene3D" id="2.130.10.10">
    <property type="entry name" value="YVTN repeat-like/Quinoprotein amine dehydrogenase"/>
    <property type="match status" value="2"/>
</dbReference>
<dbReference type="Proteomes" id="UP000717585">
    <property type="component" value="Unassembled WGS sequence"/>
</dbReference>
<comment type="caution">
    <text evidence="5">The sequence shown here is derived from an EMBL/GenBank/DDBJ whole genome shotgun (WGS) entry which is preliminary data.</text>
</comment>
<dbReference type="PANTHER" id="PTHR13720:SF33">
    <property type="entry name" value="HELP DOMAIN-CONTAINING PROTEIN"/>
    <property type="match status" value="1"/>
</dbReference>
<dbReference type="EMBL" id="JAHDYR010000038">
    <property type="protein sequence ID" value="KAG9392182.1"/>
    <property type="molecule type" value="Genomic_DNA"/>
</dbReference>
<feature type="repeat" description="WD" evidence="3">
    <location>
        <begin position="208"/>
        <end position="239"/>
    </location>
</feature>
<dbReference type="AlphaFoldDB" id="A0A8J6E2Q5"/>
<feature type="region of interest" description="Disordered" evidence="4">
    <location>
        <begin position="852"/>
        <end position="898"/>
    </location>
</feature>
<keyword evidence="1 3" id="KW-0853">WD repeat</keyword>